<dbReference type="Proteomes" id="UP000765509">
    <property type="component" value="Unassembled WGS sequence"/>
</dbReference>
<reference evidence="1" key="1">
    <citation type="submission" date="2021-03" db="EMBL/GenBank/DDBJ databases">
        <title>Draft genome sequence of rust myrtle Austropuccinia psidii MF-1, a brazilian biotype.</title>
        <authorList>
            <person name="Quecine M.C."/>
            <person name="Pachon D.M.R."/>
            <person name="Bonatelli M.L."/>
            <person name="Correr F.H."/>
            <person name="Franceschini L.M."/>
            <person name="Leite T.F."/>
            <person name="Margarido G.R.A."/>
            <person name="Almeida C.A."/>
            <person name="Ferrarezi J.A."/>
            <person name="Labate C.A."/>
        </authorList>
    </citation>
    <scope>NUCLEOTIDE SEQUENCE</scope>
    <source>
        <strain evidence="1">MF-1</strain>
    </source>
</reference>
<gene>
    <name evidence="1" type="ORF">O181_019188</name>
</gene>
<dbReference type="AlphaFoldDB" id="A0A9Q3CAH1"/>
<dbReference type="EMBL" id="AVOT02005598">
    <property type="protein sequence ID" value="MBW0479473.1"/>
    <property type="molecule type" value="Genomic_DNA"/>
</dbReference>
<organism evidence="1 2">
    <name type="scientific">Austropuccinia psidii MF-1</name>
    <dbReference type="NCBI Taxonomy" id="1389203"/>
    <lineage>
        <taxon>Eukaryota</taxon>
        <taxon>Fungi</taxon>
        <taxon>Dikarya</taxon>
        <taxon>Basidiomycota</taxon>
        <taxon>Pucciniomycotina</taxon>
        <taxon>Pucciniomycetes</taxon>
        <taxon>Pucciniales</taxon>
        <taxon>Sphaerophragmiaceae</taxon>
        <taxon>Austropuccinia</taxon>
    </lineage>
</organism>
<keyword evidence="2" id="KW-1185">Reference proteome</keyword>
<evidence type="ECO:0000313" key="2">
    <source>
        <dbReference type="Proteomes" id="UP000765509"/>
    </source>
</evidence>
<protein>
    <submittedName>
        <fullName evidence="1">Uncharacterized protein</fullName>
    </submittedName>
</protein>
<proteinExistence type="predicted"/>
<evidence type="ECO:0000313" key="1">
    <source>
        <dbReference type="EMBL" id="MBW0479473.1"/>
    </source>
</evidence>
<sequence>MPLTPPSTLFTPSPTRLILSAAYHPYARIVPSQHASDAAPPSLPPPILTRPHPHRLQSLCSCGALKICLRPTLNPPYTFSHPPITILTLLVSSRHAYDTAPTLA</sequence>
<name>A0A9Q3CAH1_9BASI</name>
<comment type="caution">
    <text evidence="1">The sequence shown here is derived from an EMBL/GenBank/DDBJ whole genome shotgun (WGS) entry which is preliminary data.</text>
</comment>
<accession>A0A9Q3CAH1</accession>